<protein>
    <submittedName>
        <fullName evidence="1">Uncharacterized protein</fullName>
    </submittedName>
</protein>
<accession>A0A0A9BC48</accession>
<proteinExistence type="predicted"/>
<evidence type="ECO:0000313" key="1">
    <source>
        <dbReference type="EMBL" id="JAD60911.1"/>
    </source>
</evidence>
<name>A0A0A9BC48_ARUDO</name>
<reference evidence="1" key="1">
    <citation type="submission" date="2014-09" db="EMBL/GenBank/DDBJ databases">
        <authorList>
            <person name="Magalhaes I.L.F."/>
            <person name="Oliveira U."/>
            <person name="Santos F.R."/>
            <person name="Vidigal T.H.D.A."/>
            <person name="Brescovit A.D."/>
            <person name="Santos A.J."/>
        </authorList>
    </citation>
    <scope>NUCLEOTIDE SEQUENCE</scope>
    <source>
        <tissue evidence="1">Shoot tissue taken approximately 20 cm above the soil surface</tissue>
    </source>
</reference>
<dbReference type="EMBL" id="GBRH01236984">
    <property type="protein sequence ID" value="JAD60911.1"/>
    <property type="molecule type" value="Transcribed_RNA"/>
</dbReference>
<organism evidence="1">
    <name type="scientific">Arundo donax</name>
    <name type="common">Giant reed</name>
    <name type="synonym">Donax arundinaceus</name>
    <dbReference type="NCBI Taxonomy" id="35708"/>
    <lineage>
        <taxon>Eukaryota</taxon>
        <taxon>Viridiplantae</taxon>
        <taxon>Streptophyta</taxon>
        <taxon>Embryophyta</taxon>
        <taxon>Tracheophyta</taxon>
        <taxon>Spermatophyta</taxon>
        <taxon>Magnoliopsida</taxon>
        <taxon>Liliopsida</taxon>
        <taxon>Poales</taxon>
        <taxon>Poaceae</taxon>
        <taxon>PACMAD clade</taxon>
        <taxon>Arundinoideae</taxon>
        <taxon>Arundineae</taxon>
        <taxon>Arundo</taxon>
    </lineage>
</organism>
<reference evidence="1" key="2">
    <citation type="journal article" date="2015" name="Data Brief">
        <title>Shoot transcriptome of the giant reed, Arundo donax.</title>
        <authorList>
            <person name="Barrero R.A."/>
            <person name="Guerrero F.D."/>
            <person name="Moolhuijzen P."/>
            <person name="Goolsby J.A."/>
            <person name="Tidwell J."/>
            <person name="Bellgard S.E."/>
            <person name="Bellgard M.I."/>
        </authorList>
    </citation>
    <scope>NUCLEOTIDE SEQUENCE</scope>
    <source>
        <tissue evidence="1">Shoot tissue taken approximately 20 cm above the soil surface</tissue>
    </source>
</reference>
<sequence length="57" mass="6352">MLHGIDSATQPRYMQDWLSCYDEIQEGSQTFTVNGQELECEMSNNIIPAALTPSSLS</sequence>
<dbReference type="AlphaFoldDB" id="A0A0A9BC48"/>